<evidence type="ECO:0000313" key="1">
    <source>
        <dbReference type="EMBL" id="PSJ36275.1"/>
    </source>
</evidence>
<feature type="non-terminal residue" evidence="1">
    <location>
        <position position="407"/>
    </location>
</feature>
<proteinExistence type="predicted"/>
<dbReference type="Proteomes" id="UP000242181">
    <property type="component" value="Unassembled WGS sequence"/>
</dbReference>
<dbReference type="EMBL" id="PXYH01000047">
    <property type="protein sequence ID" value="PSJ36275.1"/>
    <property type="molecule type" value="Genomic_DNA"/>
</dbReference>
<evidence type="ECO:0000313" key="2">
    <source>
        <dbReference type="Proteomes" id="UP000242181"/>
    </source>
</evidence>
<comment type="caution">
    <text evidence="1">The sequence shown here is derived from an EMBL/GenBank/DDBJ whole genome shotgun (WGS) entry which is preliminary data.</text>
</comment>
<dbReference type="AlphaFoldDB" id="A0A2P7QEB3"/>
<keyword evidence="2" id="KW-1185">Reference proteome</keyword>
<reference evidence="1 2" key="1">
    <citation type="submission" date="2018-03" db="EMBL/GenBank/DDBJ databases">
        <title>The draft genome of Zobellella taiwanensis JCM 13381.</title>
        <authorList>
            <person name="Liu L."/>
            <person name="Li L."/>
            <person name="Wang T."/>
            <person name="Zhang X."/>
            <person name="Liang L."/>
        </authorList>
    </citation>
    <scope>NUCLEOTIDE SEQUENCE [LARGE SCALE GENOMIC DNA]</scope>
    <source>
        <strain evidence="1 2">JCM 13381</strain>
    </source>
</reference>
<gene>
    <name evidence="1" type="ORF">C7I36_16845</name>
</gene>
<protein>
    <submittedName>
        <fullName evidence="1">Uncharacterized protein</fullName>
    </submittedName>
</protein>
<feature type="non-terminal residue" evidence="1">
    <location>
        <position position="1"/>
    </location>
</feature>
<dbReference type="RefSeq" id="WP_219899690.1">
    <property type="nucleotide sequence ID" value="NZ_PXYH01000047.1"/>
</dbReference>
<name>A0A2P7QEB3_9GAMM</name>
<sequence>AIDTGKGTLTVKGDGTWVFVAAAGLDHRQAQGLSFSLQATDGDRDTDEAGQTISIADGAGPVGGGSISLQVDDQNLATGSTPAGADSDSAVLTFSAGADPLASLAFSDDLSGLHASLSWERVSDSEIVGRDNGEPVVRLSLVASADKTQATVTATLLSNYGQHPGIDADDVQSLGTVAVVATDLDGDEASGSVSLSVSDDMPSVSVAGPATVVEGERINGSWSLVAGADGASTQVLFDGQAYDLDEAIDTGKGTLTVKGDGTWVFVAAAGLDHRQAQGLSFSLQATDGDRDTDEAGQTISIADGAGPVGGGSISLQVDDQNLATGSTPAGADSDSAVLTFSAGADPLASLAFSDDLSGLHASLSWERVSDSEIVGRDNGEPVVRLSLVASADKTQATVTATLLSNYG</sequence>
<accession>A0A2P7QEB3</accession>
<organism evidence="1 2">
    <name type="scientific">Zobellella taiwanensis</name>
    <dbReference type="NCBI Taxonomy" id="347535"/>
    <lineage>
        <taxon>Bacteria</taxon>
        <taxon>Pseudomonadati</taxon>
        <taxon>Pseudomonadota</taxon>
        <taxon>Gammaproteobacteria</taxon>
        <taxon>Aeromonadales</taxon>
        <taxon>Aeromonadaceae</taxon>
        <taxon>Zobellella</taxon>
    </lineage>
</organism>